<feature type="non-terminal residue" evidence="1">
    <location>
        <position position="179"/>
    </location>
</feature>
<dbReference type="AlphaFoldDB" id="R0KMQ4"/>
<evidence type="ECO:0000313" key="2">
    <source>
        <dbReference type="Proteomes" id="UP000296049"/>
    </source>
</evidence>
<name>R0KMQ4_ANAPL</name>
<sequence length="179" mass="20344">LKEIQELAKGFAETTEKALALEKLWEENSKFSGLHNSTTFLTMDLNEAEEMISRVENLYKQPSFWNLLHSLPHLELNNTEDGLAAIAQFLEVIKNTLASLKDLDVMPLGQSFYEVVKITLNLTAELVQDRSLEGFQYNISLGAVLWNPRAVRAELESRFGFDDLHVKKLLSYTAQLTKV</sequence>
<evidence type="ECO:0000313" key="1">
    <source>
        <dbReference type="EMBL" id="EOA94478.1"/>
    </source>
</evidence>
<keyword evidence="1" id="KW-0067">ATP-binding</keyword>
<protein>
    <submittedName>
        <fullName evidence="1">ATP-binding cassette sub-family A member 13</fullName>
    </submittedName>
</protein>
<reference evidence="2" key="1">
    <citation type="journal article" date="2013" name="Nat. Genet.">
        <title>The duck genome and transcriptome provide insight into an avian influenza virus reservoir species.</title>
        <authorList>
            <person name="Huang Y."/>
            <person name="Li Y."/>
            <person name="Burt D.W."/>
            <person name="Chen H."/>
            <person name="Zhang Y."/>
            <person name="Qian W."/>
            <person name="Kim H."/>
            <person name="Gan S."/>
            <person name="Zhao Y."/>
            <person name="Li J."/>
            <person name="Yi K."/>
            <person name="Feng H."/>
            <person name="Zhu P."/>
            <person name="Li B."/>
            <person name="Liu Q."/>
            <person name="Fairley S."/>
            <person name="Magor K.E."/>
            <person name="Du Z."/>
            <person name="Hu X."/>
            <person name="Goodman L."/>
            <person name="Tafer H."/>
            <person name="Vignal A."/>
            <person name="Lee T."/>
            <person name="Kim K.W."/>
            <person name="Sheng Z."/>
            <person name="An Y."/>
            <person name="Searle S."/>
            <person name="Herrero J."/>
            <person name="Groenen M.A."/>
            <person name="Crooijmans R.P."/>
            <person name="Faraut T."/>
            <person name="Cai Q."/>
            <person name="Webster R.G."/>
            <person name="Aldridge J.R."/>
            <person name="Warren W.C."/>
            <person name="Bartschat S."/>
            <person name="Kehr S."/>
            <person name="Marz M."/>
            <person name="Stadler P.F."/>
            <person name="Smith J."/>
            <person name="Kraus R.H."/>
            <person name="Zhao Y."/>
            <person name="Ren L."/>
            <person name="Fei J."/>
            <person name="Morisson M."/>
            <person name="Kaiser P."/>
            <person name="Griffin D.K."/>
            <person name="Rao M."/>
            <person name="Pitel F."/>
            <person name="Wang J."/>
            <person name="Li N."/>
        </authorList>
    </citation>
    <scope>NUCLEOTIDE SEQUENCE [LARGE SCALE GENOMIC DNA]</scope>
</reference>
<keyword evidence="1" id="KW-0547">Nucleotide-binding</keyword>
<accession>R0KMQ4</accession>
<feature type="non-terminal residue" evidence="1">
    <location>
        <position position="1"/>
    </location>
</feature>
<dbReference type="GO" id="GO:0005524">
    <property type="term" value="F:ATP binding"/>
    <property type="evidence" value="ECO:0007669"/>
    <property type="project" value="UniProtKB-KW"/>
</dbReference>
<proteinExistence type="predicted"/>
<organism evidence="1 2">
    <name type="scientific">Anas platyrhynchos</name>
    <name type="common">Mallard</name>
    <name type="synonym">Anas boschas</name>
    <dbReference type="NCBI Taxonomy" id="8839"/>
    <lineage>
        <taxon>Eukaryota</taxon>
        <taxon>Metazoa</taxon>
        <taxon>Chordata</taxon>
        <taxon>Craniata</taxon>
        <taxon>Vertebrata</taxon>
        <taxon>Euteleostomi</taxon>
        <taxon>Archelosauria</taxon>
        <taxon>Archosauria</taxon>
        <taxon>Dinosauria</taxon>
        <taxon>Saurischia</taxon>
        <taxon>Theropoda</taxon>
        <taxon>Coelurosauria</taxon>
        <taxon>Aves</taxon>
        <taxon>Neognathae</taxon>
        <taxon>Galloanserae</taxon>
        <taxon>Anseriformes</taxon>
        <taxon>Anatidae</taxon>
        <taxon>Anatinae</taxon>
        <taxon>Anas</taxon>
    </lineage>
</organism>
<gene>
    <name evidence="1" type="ORF">Anapl_12867</name>
</gene>
<keyword evidence="2" id="KW-1185">Reference proteome</keyword>
<dbReference type="EMBL" id="KB744749">
    <property type="protein sequence ID" value="EOA94478.1"/>
    <property type="molecule type" value="Genomic_DNA"/>
</dbReference>
<dbReference type="Proteomes" id="UP000296049">
    <property type="component" value="Unassembled WGS sequence"/>
</dbReference>
<dbReference type="HOGENOM" id="CLU_129046_0_0_1"/>